<dbReference type="Pfam" id="PF03741">
    <property type="entry name" value="TerC"/>
    <property type="match status" value="1"/>
</dbReference>
<accession>A0ABW4VW30</accession>
<evidence type="ECO:0000313" key="7">
    <source>
        <dbReference type="EMBL" id="MFD2043462.1"/>
    </source>
</evidence>
<dbReference type="NCBIfam" id="TIGR03717">
    <property type="entry name" value="R_switched_YjbE"/>
    <property type="match status" value="1"/>
</dbReference>
<feature type="transmembrane region" description="Helical" evidence="6">
    <location>
        <begin position="130"/>
        <end position="148"/>
    </location>
</feature>
<feature type="transmembrane region" description="Helical" evidence="6">
    <location>
        <begin position="160"/>
        <end position="178"/>
    </location>
</feature>
<dbReference type="InterPro" id="IPR005496">
    <property type="entry name" value="Integral_membrane_TerC"/>
</dbReference>
<evidence type="ECO:0000256" key="4">
    <source>
        <dbReference type="ARBA" id="ARBA00022989"/>
    </source>
</evidence>
<comment type="subcellular location">
    <subcellularLocation>
        <location evidence="1">Membrane</location>
        <topology evidence="1">Multi-pass membrane protein</topology>
    </subcellularLocation>
</comment>
<feature type="transmembrane region" description="Helical" evidence="6">
    <location>
        <begin position="67"/>
        <end position="84"/>
    </location>
</feature>
<name>A0ABW4VW30_9BACI</name>
<dbReference type="RefSeq" id="WP_377555190.1">
    <property type="nucleotide sequence ID" value="NZ_JBHUHQ010000009.1"/>
</dbReference>
<dbReference type="PANTHER" id="PTHR30238:SF4">
    <property type="entry name" value="SLL1022 PROTEIN"/>
    <property type="match status" value="1"/>
</dbReference>
<feature type="transmembrane region" description="Helical" evidence="6">
    <location>
        <begin position="40"/>
        <end position="61"/>
    </location>
</feature>
<dbReference type="InterPro" id="IPR022301">
    <property type="entry name" value="Integral_membrane_YjbE"/>
</dbReference>
<feature type="transmembrane region" description="Helical" evidence="6">
    <location>
        <begin position="190"/>
        <end position="209"/>
    </location>
</feature>
<dbReference type="PANTHER" id="PTHR30238">
    <property type="entry name" value="MEMBRANE BOUND PREDICTED REDOX MODULATOR"/>
    <property type="match status" value="1"/>
</dbReference>
<protein>
    <submittedName>
        <fullName evidence="7">TerC family protein</fullName>
    </submittedName>
</protein>
<proteinExistence type="inferred from homology"/>
<feature type="transmembrane region" description="Helical" evidence="6">
    <location>
        <begin position="104"/>
        <end position="124"/>
    </location>
</feature>
<sequence length="216" mass="24063">MDFFEPLVKILLINLILSGDNAVVIAMASRNLPDKLKKKAVLWGTIGAVGFRIVFTLLVIYLLKLPFIHLIGGILLLIVSYKLLVDNHGEENNIKVGSTLKDAIIIIIFADLLMSLDNVLAIVAVSNNDILLVMLGIILSIPIILFASQYILRLMDKYSFIIYLGAALLAWTAGEMIVKEKIVHQYITSYPLLEVVFLASIVLFVITIGKYKRKHT</sequence>
<keyword evidence="5 6" id="KW-0472">Membrane</keyword>
<evidence type="ECO:0000256" key="5">
    <source>
        <dbReference type="ARBA" id="ARBA00023136"/>
    </source>
</evidence>
<evidence type="ECO:0000313" key="8">
    <source>
        <dbReference type="Proteomes" id="UP001597383"/>
    </source>
</evidence>
<keyword evidence="8" id="KW-1185">Reference proteome</keyword>
<organism evidence="7 8">
    <name type="scientific">Ornithinibacillus salinisoli</name>
    <dbReference type="NCBI Taxonomy" id="1848459"/>
    <lineage>
        <taxon>Bacteria</taxon>
        <taxon>Bacillati</taxon>
        <taxon>Bacillota</taxon>
        <taxon>Bacilli</taxon>
        <taxon>Bacillales</taxon>
        <taxon>Bacillaceae</taxon>
        <taxon>Ornithinibacillus</taxon>
    </lineage>
</organism>
<evidence type="ECO:0000256" key="1">
    <source>
        <dbReference type="ARBA" id="ARBA00004141"/>
    </source>
</evidence>
<comment type="similarity">
    <text evidence="2">Belongs to the TerC family.</text>
</comment>
<evidence type="ECO:0000256" key="2">
    <source>
        <dbReference type="ARBA" id="ARBA00007511"/>
    </source>
</evidence>
<evidence type="ECO:0000256" key="6">
    <source>
        <dbReference type="SAM" id="Phobius"/>
    </source>
</evidence>
<gene>
    <name evidence="7" type="ORF">ACFSJF_04125</name>
</gene>
<keyword evidence="3 6" id="KW-0812">Transmembrane</keyword>
<evidence type="ECO:0000256" key="3">
    <source>
        <dbReference type="ARBA" id="ARBA00022692"/>
    </source>
</evidence>
<reference evidence="8" key="1">
    <citation type="journal article" date="2019" name="Int. J. Syst. Evol. Microbiol.">
        <title>The Global Catalogue of Microorganisms (GCM) 10K type strain sequencing project: providing services to taxonomists for standard genome sequencing and annotation.</title>
        <authorList>
            <consortium name="The Broad Institute Genomics Platform"/>
            <consortium name="The Broad Institute Genome Sequencing Center for Infectious Disease"/>
            <person name="Wu L."/>
            <person name="Ma J."/>
        </authorList>
    </citation>
    <scope>NUCLEOTIDE SEQUENCE [LARGE SCALE GENOMIC DNA]</scope>
    <source>
        <strain evidence="8">R28</strain>
    </source>
</reference>
<dbReference type="EMBL" id="JBHUHQ010000009">
    <property type="protein sequence ID" value="MFD2043462.1"/>
    <property type="molecule type" value="Genomic_DNA"/>
</dbReference>
<dbReference type="Proteomes" id="UP001597383">
    <property type="component" value="Unassembled WGS sequence"/>
</dbReference>
<comment type="caution">
    <text evidence="7">The sequence shown here is derived from an EMBL/GenBank/DDBJ whole genome shotgun (WGS) entry which is preliminary data.</text>
</comment>
<feature type="transmembrane region" description="Helical" evidence="6">
    <location>
        <begin position="6"/>
        <end position="28"/>
    </location>
</feature>
<keyword evidence="4 6" id="KW-1133">Transmembrane helix</keyword>